<keyword evidence="2" id="KW-0472">Membrane</keyword>
<dbReference type="EMBL" id="HBUE01171746">
    <property type="protein sequence ID" value="CAG6515425.1"/>
    <property type="molecule type" value="Transcribed_RNA"/>
</dbReference>
<evidence type="ECO:0000256" key="2">
    <source>
        <dbReference type="SAM" id="Phobius"/>
    </source>
</evidence>
<feature type="transmembrane region" description="Helical" evidence="2">
    <location>
        <begin position="51"/>
        <end position="69"/>
    </location>
</feature>
<reference evidence="3" key="1">
    <citation type="submission" date="2021-05" db="EMBL/GenBank/DDBJ databases">
        <authorList>
            <person name="Alioto T."/>
            <person name="Alioto T."/>
            <person name="Gomez Garrido J."/>
        </authorList>
    </citation>
    <scope>NUCLEOTIDE SEQUENCE</scope>
</reference>
<keyword evidence="2" id="KW-1133">Transmembrane helix</keyword>
<dbReference type="EMBL" id="HBUE01277196">
    <property type="protein sequence ID" value="CAG6566924.1"/>
    <property type="molecule type" value="Transcribed_RNA"/>
</dbReference>
<accession>A0A8D8J5B8</accession>
<evidence type="ECO:0000313" key="3">
    <source>
        <dbReference type="EMBL" id="CAG6566924.1"/>
    </source>
</evidence>
<keyword evidence="2" id="KW-0812">Transmembrane</keyword>
<sequence>MASLTYPSDCVPVQMDRLSDRALWPWKWSGLMAFMRSRCLSARLNPCQLRSLLMIGGNSLMMLITILFLSSSSSSDRYRLAADRTISSGGIRYCVSQPSAVSFRMRSEARHLCLRRKLRLTVFSVSDTAIGWPPHGADGDSSSSEVKSKKSLAGSAVGMSSTMRWALRDRRR</sequence>
<organism evidence="3">
    <name type="scientific">Culex pipiens</name>
    <name type="common">House mosquito</name>
    <dbReference type="NCBI Taxonomy" id="7175"/>
    <lineage>
        <taxon>Eukaryota</taxon>
        <taxon>Metazoa</taxon>
        <taxon>Ecdysozoa</taxon>
        <taxon>Arthropoda</taxon>
        <taxon>Hexapoda</taxon>
        <taxon>Insecta</taxon>
        <taxon>Pterygota</taxon>
        <taxon>Neoptera</taxon>
        <taxon>Endopterygota</taxon>
        <taxon>Diptera</taxon>
        <taxon>Nematocera</taxon>
        <taxon>Culicoidea</taxon>
        <taxon>Culicidae</taxon>
        <taxon>Culicinae</taxon>
        <taxon>Culicini</taxon>
        <taxon>Culex</taxon>
        <taxon>Culex</taxon>
    </lineage>
</organism>
<feature type="region of interest" description="Disordered" evidence="1">
    <location>
        <begin position="134"/>
        <end position="172"/>
    </location>
</feature>
<proteinExistence type="predicted"/>
<evidence type="ECO:0000256" key="1">
    <source>
        <dbReference type="SAM" id="MobiDB-lite"/>
    </source>
</evidence>
<protein>
    <submittedName>
        <fullName evidence="3">(northern house mosquito) hypothetical protein</fullName>
    </submittedName>
</protein>
<name>A0A8D8J5B8_CULPI</name>
<dbReference type="AlphaFoldDB" id="A0A8D8J5B8"/>